<accession>A0A9D4J386</accession>
<evidence type="ECO:0000313" key="2">
    <source>
        <dbReference type="Proteomes" id="UP000828390"/>
    </source>
</evidence>
<dbReference type="AlphaFoldDB" id="A0A9D4J386"/>
<keyword evidence="2" id="KW-1185">Reference proteome</keyword>
<dbReference type="EMBL" id="JAIWYP010000007">
    <property type="protein sequence ID" value="KAH3794178.1"/>
    <property type="molecule type" value="Genomic_DNA"/>
</dbReference>
<sequence>MKDEVISITGSMSSYIHEYTGLVNELTQFYGPFQKKGDNEKLCLIVSIKCGHKVQQPLTALGKSGKVFKVKEMSELYVRNTHAL</sequence>
<reference evidence="1" key="1">
    <citation type="journal article" date="2019" name="bioRxiv">
        <title>The Genome of the Zebra Mussel, Dreissena polymorpha: A Resource for Invasive Species Research.</title>
        <authorList>
            <person name="McCartney M.A."/>
            <person name="Auch B."/>
            <person name="Kono T."/>
            <person name="Mallez S."/>
            <person name="Zhang Y."/>
            <person name="Obille A."/>
            <person name="Becker A."/>
            <person name="Abrahante J.E."/>
            <person name="Garbe J."/>
            <person name="Badalamenti J.P."/>
            <person name="Herman A."/>
            <person name="Mangelson H."/>
            <person name="Liachko I."/>
            <person name="Sullivan S."/>
            <person name="Sone E.D."/>
            <person name="Koren S."/>
            <person name="Silverstein K.A.T."/>
            <person name="Beckman K.B."/>
            <person name="Gohl D.M."/>
        </authorList>
    </citation>
    <scope>NUCLEOTIDE SEQUENCE</scope>
    <source>
        <strain evidence="1">Duluth1</strain>
        <tissue evidence="1">Whole animal</tissue>
    </source>
</reference>
<comment type="caution">
    <text evidence="1">The sequence shown here is derived from an EMBL/GenBank/DDBJ whole genome shotgun (WGS) entry which is preliminary data.</text>
</comment>
<organism evidence="1 2">
    <name type="scientific">Dreissena polymorpha</name>
    <name type="common">Zebra mussel</name>
    <name type="synonym">Mytilus polymorpha</name>
    <dbReference type="NCBI Taxonomy" id="45954"/>
    <lineage>
        <taxon>Eukaryota</taxon>
        <taxon>Metazoa</taxon>
        <taxon>Spiralia</taxon>
        <taxon>Lophotrochozoa</taxon>
        <taxon>Mollusca</taxon>
        <taxon>Bivalvia</taxon>
        <taxon>Autobranchia</taxon>
        <taxon>Heteroconchia</taxon>
        <taxon>Euheterodonta</taxon>
        <taxon>Imparidentia</taxon>
        <taxon>Neoheterodontei</taxon>
        <taxon>Myida</taxon>
        <taxon>Dreissenoidea</taxon>
        <taxon>Dreissenidae</taxon>
        <taxon>Dreissena</taxon>
    </lineage>
</organism>
<protein>
    <submittedName>
        <fullName evidence="1">Uncharacterized protein</fullName>
    </submittedName>
</protein>
<proteinExistence type="predicted"/>
<name>A0A9D4J386_DREPO</name>
<dbReference type="Proteomes" id="UP000828390">
    <property type="component" value="Unassembled WGS sequence"/>
</dbReference>
<reference evidence="1" key="2">
    <citation type="submission" date="2020-11" db="EMBL/GenBank/DDBJ databases">
        <authorList>
            <person name="McCartney M.A."/>
            <person name="Auch B."/>
            <person name="Kono T."/>
            <person name="Mallez S."/>
            <person name="Becker A."/>
            <person name="Gohl D.M."/>
            <person name="Silverstein K.A.T."/>
            <person name="Koren S."/>
            <person name="Bechman K.B."/>
            <person name="Herman A."/>
            <person name="Abrahante J.E."/>
            <person name="Garbe J."/>
        </authorList>
    </citation>
    <scope>NUCLEOTIDE SEQUENCE</scope>
    <source>
        <strain evidence="1">Duluth1</strain>
        <tissue evidence="1">Whole animal</tissue>
    </source>
</reference>
<gene>
    <name evidence="1" type="ORF">DPMN_147709</name>
</gene>
<evidence type="ECO:0000313" key="1">
    <source>
        <dbReference type="EMBL" id="KAH3794178.1"/>
    </source>
</evidence>